<dbReference type="Pfam" id="PF00868">
    <property type="entry name" value="Transglut_N"/>
    <property type="match status" value="1"/>
</dbReference>
<feature type="region of interest" description="Disordered" evidence="2">
    <location>
        <begin position="980"/>
        <end position="1091"/>
    </location>
</feature>
<comment type="similarity">
    <text evidence="1">Belongs to the transglutaminase superfamily. Transglutaminase family.</text>
</comment>
<feature type="compositionally biased region" description="Basic and acidic residues" evidence="2">
    <location>
        <begin position="1031"/>
        <end position="1047"/>
    </location>
</feature>
<dbReference type="Proteomes" id="UP000663866">
    <property type="component" value="Unassembled WGS sequence"/>
</dbReference>
<dbReference type="SUPFAM" id="SSF49309">
    <property type="entry name" value="Transglutaminase, two C-terminal domains"/>
    <property type="match status" value="2"/>
</dbReference>
<dbReference type="SUPFAM" id="SSF54001">
    <property type="entry name" value="Cysteine proteinases"/>
    <property type="match status" value="1"/>
</dbReference>
<dbReference type="InterPro" id="IPR036985">
    <property type="entry name" value="Transglutaminase-like_sf"/>
</dbReference>
<evidence type="ECO:0000313" key="4">
    <source>
        <dbReference type="EMBL" id="CAF3931379.1"/>
    </source>
</evidence>
<protein>
    <recommendedName>
        <fullName evidence="3">Transglutaminase-like domain-containing protein</fullName>
    </recommendedName>
</protein>
<evidence type="ECO:0000256" key="1">
    <source>
        <dbReference type="ARBA" id="ARBA00005968"/>
    </source>
</evidence>
<feature type="compositionally biased region" description="Polar residues" evidence="2">
    <location>
        <begin position="1069"/>
        <end position="1086"/>
    </location>
</feature>
<feature type="region of interest" description="Disordered" evidence="2">
    <location>
        <begin position="1"/>
        <end position="44"/>
    </location>
</feature>
<dbReference type="SUPFAM" id="SSF81296">
    <property type="entry name" value="E set domains"/>
    <property type="match status" value="1"/>
</dbReference>
<comment type="caution">
    <text evidence="4">The sequence shown here is derived from an EMBL/GenBank/DDBJ whole genome shotgun (WGS) entry which is preliminary data.</text>
</comment>
<dbReference type="InterPro" id="IPR002931">
    <property type="entry name" value="Transglutaminase-like"/>
</dbReference>
<dbReference type="InterPro" id="IPR050779">
    <property type="entry name" value="Transglutaminase"/>
</dbReference>
<feature type="compositionally biased region" description="Polar residues" evidence="2">
    <location>
        <begin position="999"/>
        <end position="1030"/>
    </location>
</feature>
<dbReference type="InterPro" id="IPR038765">
    <property type="entry name" value="Papain-like_cys_pep_sf"/>
</dbReference>
<feature type="compositionally biased region" description="Basic and acidic residues" evidence="2">
    <location>
        <begin position="984"/>
        <end position="997"/>
    </location>
</feature>
<proteinExistence type="inferred from homology"/>
<evidence type="ECO:0000256" key="2">
    <source>
        <dbReference type="SAM" id="MobiDB-lite"/>
    </source>
</evidence>
<dbReference type="AlphaFoldDB" id="A0A819JJ02"/>
<keyword evidence="5" id="KW-1185">Reference proteome</keyword>
<dbReference type="GO" id="GO:0003810">
    <property type="term" value="F:protein-glutamine gamma-glutamyltransferase activity"/>
    <property type="evidence" value="ECO:0007669"/>
    <property type="project" value="InterPro"/>
</dbReference>
<sequence>MTSSFKQNNNTPTGHFQRSNQIPQNESYKPHSKATNEQNSLSTPFFLQRPSISSELGKSSYDMEYATSPQRIYRKISSREKNSSAPSLVLHINDSDIISTFVNDCTYRTEAYLQEREKQNVVTPPTSSSTTTTTTTTWRNLKYQKQILDHDQAEIDRALSTIDSIHKIFNRSLLIPHNQVYSSLYGNDNKSDRLMKTFCQCQNHCTNVQDSAADTYTQETLNSKSILNFNDTNSDLDDIEDKKKNSYDSGYGSVMPRRRISRESFAQISNHLNTTRLIPTDVDFHAKKNMEEHSTKHYDIPGLVLRRGQTFSFTVTFNRDYDVEQHQLYVRLTIGSRSMISKHTQIRLLVDGTENINGWSAKSLPLETNENQKKNNRISLEINSPSDAIIGKYSLLLEVRPIKKDEKNVLNKPDFALFLVEFDIYLLFNPWNKHDACALSSSEQINEYVMNEHGQIYLGSADKPRAVPWYFGQFERSALLAALTLLDKVQLPPQNRIDPSIILRIISSKICSNSGTNNGIFPSSFDSKTFSSENHGYTSSTAILKQYILSNGQSVQGGSGTNWQHAAILCSLSRALGIPCRIVTIYNAACQTDGTKNNDIHWDIKQRPLKQLNSDFICASHVWNECWMRRYDLSNGEHDWQIIDSTPVLMCDGIRRTGPCSVSSLKNSELSFRWDSPFVHSTINGNKAHWIVYPDGNMELLDVQENIVGSKIITRSLTNEFEIEDITKNYKNLMKSSDRNGSLVKRPNNDVDFELKLSDDMKFGDNLTLQLHATNKSNETRTIATALSLCIVSSSNQKLISCYDQPIQLSNLGAGKNENIPLKVRSEQYMTYGKSENIILKYYIHSRVKETSQIFTRDDSVVFNKDNLVKLVLNEDVIETGKPVLLEIQITNTLQRRINNGRIHIDGLGINQVVPVNRAFTPKESATFNVKLNPIRVGVSRLYVTFISDDVCSLTRAIPLEIVEKTIPVYNETLLKTTAQPSVKTDEKSEIKNEENKSTSQLNLSVKPAQSPTNEDQNPLTPASSLSTIHGESHDTKTSDSLRHKYDSSSTGNDDDESELYFERKQSHLSRNNDSNSSLPHGSTLSLDKDKISIDSLDTTHDRRDASNNNNQ</sequence>
<dbReference type="InterPro" id="IPR001102">
    <property type="entry name" value="Transglutaminase_N"/>
</dbReference>
<gene>
    <name evidence="4" type="ORF">OVN521_LOCUS11149</name>
</gene>
<dbReference type="PANTHER" id="PTHR11590">
    <property type="entry name" value="PROTEIN-GLUTAMINE GAMMA-GLUTAMYLTRANSFERASE"/>
    <property type="match status" value="1"/>
</dbReference>
<accession>A0A819JJ02</accession>
<dbReference type="PANTHER" id="PTHR11590:SF40">
    <property type="entry name" value="HEMOCYTE PROTEIN-GLUTAMINE GAMMA-GLUTAMYLTRANSFERASE-LIKE PROTEIN"/>
    <property type="match status" value="1"/>
</dbReference>
<dbReference type="EMBL" id="CAJOBG010001463">
    <property type="protein sequence ID" value="CAF3931379.1"/>
    <property type="molecule type" value="Genomic_DNA"/>
</dbReference>
<dbReference type="Gene3D" id="2.60.40.10">
    <property type="entry name" value="Immunoglobulins"/>
    <property type="match status" value="3"/>
</dbReference>
<dbReference type="InterPro" id="IPR014756">
    <property type="entry name" value="Ig_E-set"/>
</dbReference>
<evidence type="ECO:0000259" key="3">
    <source>
        <dbReference type="SMART" id="SM00460"/>
    </source>
</evidence>
<evidence type="ECO:0000313" key="5">
    <source>
        <dbReference type="Proteomes" id="UP000663866"/>
    </source>
</evidence>
<dbReference type="Gene3D" id="3.90.260.10">
    <property type="entry name" value="Transglutaminase-like"/>
    <property type="match status" value="1"/>
</dbReference>
<reference evidence="4" key="1">
    <citation type="submission" date="2021-02" db="EMBL/GenBank/DDBJ databases">
        <authorList>
            <person name="Nowell W R."/>
        </authorList>
    </citation>
    <scope>NUCLEOTIDE SEQUENCE</scope>
</reference>
<dbReference type="InterPro" id="IPR013783">
    <property type="entry name" value="Ig-like_fold"/>
</dbReference>
<feature type="domain" description="Transglutaminase-like" evidence="3">
    <location>
        <begin position="554"/>
        <end position="647"/>
    </location>
</feature>
<organism evidence="4 5">
    <name type="scientific">Rotaria magnacalcarata</name>
    <dbReference type="NCBI Taxonomy" id="392030"/>
    <lineage>
        <taxon>Eukaryota</taxon>
        <taxon>Metazoa</taxon>
        <taxon>Spiralia</taxon>
        <taxon>Gnathifera</taxon>
        <taxon>Rotifera</taxon>
        <taxon>Eurotatoria</taxon>
        <taxon>Bdelloidea</taxon>
        <taxon>Philodinida</taxon>
        <taxon>Philodinidae</taxon>
        <taxon>Rotaria</taxon>
    </lineage>
</organism>
<name>A0A819JJ02_9BILA</name>
<dbReference type="SMART" id="SM00460">
    <property type="entry name" value="TGc"/>
    <property type="match status" value="1"/>
</dbReference>
<dbReference type="InterPro" id="IPR036238">
    <property type="entry name" value="Transglutaminase_C_sf"/>
</dbReference>
<dbReference type="Pfam" id="PF01841">
    <property type="entry name" value="Transglut_core"/>
    <property type="match status" value="1"/>
</dbReference>